<dbReference type="RefSeq" id="WP_302042660.1">
    <property type="nucleotide sequence ID" value="NZ_JAUKPO010000106.1"/>
</dbReference>
<proteinExistence type="predicted"/>
<reference evidence="1" key="1">
    <citation type="submission" date="2023-07" db="EMBL/GenBank/DDBJ databases">
        <title>The genome sequence of Rhodocytophaga aerolata KACC 12507.</title>
        <authorList>
            <person name="Zhang X."/>
        </authorList>
    </citation>
    <scope>NUCLEOTIDE SEQUENCE</scope>
    <source>
        <strain evidence="1">KACC 12507</strain>
    </source>
</reference>
<organism evidence="1 2">
    <name type="scientific">Rhodocytophaga aerolata</name>
    <dbReference type="NCBI Taxonomy" id="455078"/>
    <lineage>
        <taxon>Bacteria</taxon>
        <taxon>Pseudomonadati</taxon>
        <taxon>Bacteroidota</taxon>
        <taxon>Cytophagia</taxon>
        <taxon>Cytophagales</taxon>
        <taxon>Rhodocytophagaceae</taxon>
        <taxon>Rhodocytophaga</taxon>
    </lineage>
</organism>
<evidence type="ECO:0000313" key="2">
    <source>
        <dbReference type="Proteomes" id="UP001168528"/>
    </source>
</evidence>
<name>A0ABT8RIF3_9BACT</name>
<gene>
    <name evidence="1" type="ORF">Q0590_36690</name>
</gene>
<comment type="caution">
    <text evidence="1">The sequence shown here is derived from an EMBL/GenBank/DDBJ whole genome shotgun (WGS) entry which is preliminary data.</text>
</comment>
<sequence>MSRFKEIDSKLEKLSNKLNARLSKDRPDYPEALRTFEERRIDWESDDIRRSIIIQPTFEVTGVNSTIWNFIAIAWKEEGCLKRRCIKGLVEEKDFTEIAQNIDILLEESEKLLTRISDKDLI</sequence>
<dbReference type="Proteomes" id="UP001168528">
    <property type="component" value="Unassembled WGS sequence"/>
</dbReference>
<keyword evidence="2" id="KW-1185">Reference proteome</keyword>
<accession>A0ABT8RIF3</accession>
<protein>
    <submittedName>
        <fullName evidence="1">Uncharacterized protein</fullName>
    </submittedName>
</protein>
<evidence type="ECO:0000313" key="1">
    <source>
        <dbReference type="EMBL" id="MDO1451865.1"/>
    </source>
</evidence>
<dbReference type="EMBL" id="JAUKPO010000106">
    <property type="protein sequence ID" value="MDO1451865.1"/>
    <property type="molecule type" value="Genomic_DNA"/>
</dbReference>